<reference evidence="5 6" key="1">
    <citation type="submission" date="2024-05" db="EMBL/GenBank/DDBJ databases">
        <authorList>
            <person name="Wallberg A."/>
        </authorList>
    </citation>
    <scope>NUCLEOTIDE SEQUENCE [LARGE SCALE GENOMIC DNA]</scope>
</reference>
<dbReference type="GO" id="GO:0006509">
    <property type="term" value="P:membrane protein ectodomain proteolysis"/>
    <property type="evidence" value="ECO:0007669"/>
    <property type="project" value="TreeGrafter"/>
</dbReference>
<name>A0AAV2SAT4_MEGNR</name>
<dbReference type="EMBL" id="CAXKWB010057382">
    <property type="protein sequence ID" value="CAL4179448.1"/>
    <property type="molecule type" value="Genomic_DNA"/>
</dbReference>
<keyword evidence="3" id="KW-1133">Transmembrane helix</keyword>
<dbReference type="SUPFAM" id="SSF57552">
    <property type="entry name" value="Blood coagulation inhibitor (disintegrin)"/>
    <property type="match status" value="1"/>
</dbReference>
<gene>
    <name evidence="5" type="ORF">MNOR_LOCUS35162</name>
</gene>
<dbReference type="InterPro" id="IPR001762">
    <property type="entry name" value="Disintegrin_dom"/>
</dbReference>
<evidence type="ECO:0000313" key="5">
    <source>
        <dbReference type="EMBL" id="CAL4179448.1"/>
    </source>
</evidence>
<dbReference type="Gene3D" id="4.10.70.10">
    <property type="entry name" value="Disintegrin domain"/>
    <property type="match status" value="1"/>
</dbReference>
<dbReference type="AlphaFoldDB" id="A0AAV2SAT4"/>
<evidence type="ECO:0000256" key="2">
    <source>
        <dbReference type="PROSITE-ProRule" id="PRU00068"/>
    </source>
</evidence>
<feature type="non-terminal residue" evidence="5">
    <location>
        <position position="324"/>
    </location>
</feature>
<keyword evidence="1" id="KW-0645">Protease</keyword>
<evidence type="ECO:0000259" key="4">
    <source>
        <dbReference type="PROSITE" id="PS50214"/>
    </source>
</evidence>
<dbReference type="PROSITE" id="PS50214">
    <property type="entry name" value="DISINTEGRIN_2"/>
    <property type="match status" value="1"/>
</dbReference>
<dbReference type="PANTHER" id="PTHR11905">
    <property type="entry name" value="ADAM A DISINTEGRIN AND METALLOPROTEASE DOMAIN"/>
    <property type="match status" value="1"/>
</dbReference>
<feature type="disulfide bond" evidence="2">
    <location>
        <begin position="242"/>
        <end position="262"/>
    </location>
</feature>
<keyword evidence="1" id="KW-0378">Hydrolase</keyword>
<accession>A0AAV2SAT4</accession>
<sequence length="324" mass="36577">MAVFENIQTFNVTLRGDTTDHIEHIHESIRLSEINLQLLSFFQKLNIFSYICKKEITLASFLISSTFFTNLPTYHKKKLKNILIVRPNGKFNLFTAFLIHKYSRRTNFVPFSINPLLPDIFSNFEKTLKLGKCMNQVSEPDCIVKEEKRTLSLTDCSKNWMTQHLDNKENLPCLNNFPEKVLSSCGNGILEYGEQCDCGPEKYCQNSCCNAALCLLNYDSQCDSGLCCDVNTCQHKSNDTVCRPASGTSDLPEHCSGLSNTCPTDVHKTTESSTSLTIGLAISFMIVVALVIFLVFFLKSRKKKELHLGDHLPQLPGPDMGNRH</sequence>
<protein>
    <recommendedName>
        <fullName evidence="4">Disintegrin domain-containing protein</fullName>
    </recommendedName>
</protein>
<keyword evidence="3" id="KW-0812">Transmembrane</keyword>
<evidence type="ECO:0000256" key="3">
    <source>
        <dbReference type="SAM" id="Phobius"/>
    </source>
</evidence>
<evidence type="ECO:0000256" key="1">
    <source>
        <dbReference type="ARBA" id="ARBA00023049"/>
    </source>
</evidence>
<dbReference type="PANTHER" id="PTHR11905:SF159">
    <property type="entry name" value="ADAM METALLOPROTEASE"/>
    <property type="match status" value="1"/>
</dbReference>
<keyword evidence="6" id="KW-1185">Reference proteome</keyword>
<proteinExistence type="predicted"/>
<evidence type="ECO:0000313" key="6">
    <source>
        <dbReference type="Proteomes" id="UP001497623"/>
    </source>
</evidence>
<feature type="transmembrane region" description="Helical" evidence="3">
    <location>
        <begin position="276"/>
        <end position="298"/>
    </location>
</feature>
<dbReference type="Proteomes" id="UP001497623">
    <property type="component" value="Unassembled WGS sequence"/>
</dbReference>
<keyword evidence="2" id="KW-1015">Disulfide bond</keyword>
<dbReference type="SMART" id="SM00050">
    <property type="entry name" value="DISIN"/>
    <property type="match status" value="1"/>
</dbReference>
<feature type="domain" description="Disintegrin" evidence="4">
    <location>
        <begin position="182"/>
        <end position="270"/>
    </location>
</feature>
<dbReference type="GO" id="GO:0008237">
    <property type="term" value="F:metallopeptidase activity"/>
    <property type="evidence" value="ECO:0007669"/>
    <property type="project" value="UniProtKB-KW"/>
</dbReference>
<organism evidence="5 6">
    <name type="scientific">Meganyctiphanes norvegica</name>
    <name type="common">Northern krill</name>
    <name type="synonym">Thysanopoda norvegica</name>
    <dbReference type="NCBI Taxonomy" id="48144"/>
    <lineage>
        <taxon>Eukaryota</taxon>
        <taxon>Metazoa</taxon>
        <taxon>Ecdysozoa</taxon>
        <taxon>Arthropoda</taxon>
        <taxon>Crustacea</taxon>
        <taxon>Multicrustacea</taxon>
        <taxon>Malacostraca</taxon>
        <taxon>Eumalacostraca</taxon>
        <taxon>Eucarida</taxon>
        <taxon>Euphausiacea</taxon>
        <taxon>Euphausiidae</taxon>
        <taxon>Meganyctiphanes</taxon>
    </lineage>
</organism>
<comment type="caution">
    <text evidence="5">The sequence shown here is derived from an EMBL/GenBank/DDBJ whole genome shotgun (WGS) entry which is preliminary data.</text>
</comment>
<keyword evidence="3" id="KW-0472">Membrane</keyword>
<dbReference type="Pfam" id="PF00200">
    <property type="entry name" value="Disintegrin"/>
    <property type="match status" value="1"/>
</dbReference>
<dbReference type="InterPro" id="IPR036436">
    <property type="entry name" value="Disintegrin_dom_sf"/>
</dbReference>
<keyword evidence="1" id="KW-0482">Metalloprotease</keyword>